<dbReference type="RefSeq" id="XP_014152059.1">
    <property type="nucleotide sequence ID" value="XM_014296584.1"/>
</dbReference>
<sequence length="284" mass="31857">MEASLSHTSPNTVYTREEHFNRVPVAESRIQALGNEIDTLRENLHLTLIRNELLEDKYVVLQTSVSTYTQQLARNRSQIVRGVNHMRAIKNTKIQRLELGVAQITQTAQKQPANKRDVGEDCGECAIDSLELKELNSQDSVTKMNESQHTLGAKSGSIPIGRPSERSGLPIDGTTVGIHTAEPGSGESCESLEDHRQSLMRACSECTQCMQKNAIIQDLQRKLQYVQDRVTVYVRPPRDETMEYLMMLAKQQRLYSVGSRFDTTAICEVLVGVGMGWFCAMQTI</sequence>
<proteinExistence type="predicted"/>
<dbReference type="GeneID" id="25909905"/>
<evidence type="ECO:0000313" key="2">
    <source>
        <dbReference type="EMBL" id="KNC78157.1"/>
    </source>
</evidence>
<gene>
    <name evidence="2" type="ORF">SARC_09401</name>
</gene>
<evidence type="ECO:0000313" key="3">
    <source>
        <dbReference type="Proteomes" id="UP000054560"/>
    </source>
</evidence>
<dbReference type="AlphaFoldDB" id="A0A0L0FN18"/>
<dbReference type="Proteomes" id="UP000054560">
    <property type="component" value="Unassembled WGS sequence"/>
</dbReference>
<accession>A0A0L0FN18</accession>
<feature type="region of interest" description="Disordered" evidence="1">
    <location>
        <begin position="147"/>
        <end position="172"/>
    </location>
</feature>
<reference evidence="2 3" key="1">
    <citation type="submission" date="2011-02" db="EMBL/GenBank/DDBJ databases">
        <title>The Genome Sequence of Sphaeroforma arctica JP610.</title>
        <authorList>
            <consortium name="The Broad Institute Genome Sequencing Platform"/>
            <person name="Russ C."/>
            <person name="Cuomo C."/>
            <person name="Young S.K."/>
            <person name="Zeng Q."/>
            <person name="Gargeya S."/>
            <person name="Alvarado L."/>
            <person name="Berlin A."/>
            <person name="Chapman S.B."/>
            <person name="Chen Z."/>
            <person name="Freedman E."/>
            <person name="Gellesch M."/>
            <person name="Goldberg J."/>
            <person name="Griggs A."/>
            <person name="Gujja S."/>
            <person name="Heilman E."/>
            <person name="Heiman D."/>
            <person name="Howarth C."/>
            <person name="Mehta T."/>
            <person name="Neiman D."/>
            <person name="Pearson M."/>
            <person name="Roberts A."/>
            <person name="Saif S."/>
            <person name="Shea T."/>
            <person name="Shenoy N."/>
            <person name="Sisk P."/>
            <person name="Stolte C."/>
            <person name="Sykes S."/>
            <person name="White J."/>
            <person name="Yandava C."/>
            <person name="Burger G."/>
            <person name="Gray M.W."/>
            <person name="Holland P.W.H."/>
            <person name="King N."/>
            <person name="Lang F.B.F."/>
            <person name="Roger A.J."/>
            <person name="Ruiz-Trillo I."/>
            <person name="Haas B."/>
            <person name="Nusbaum C."/>
            <person name="Birren B."/>
        </authorList>
    </citation>
    <scope>NUCLEOTIDE SEQUENCE [LARGE SCALE GENOMIC DNA]</scope>
    <source>
        <strain evidence="2 3">JP610</strain>
    </source>
</reference>
<evidence type="ECO:0000256" key="1">
    <source>
        <dbReference type="SAM" id="MobiDB-lite"/>
    </source>
</evidence>
<organism evidence="2 3">
    <name type="scientific">Sphaeroforma arctica JP610</name>
    <dbReference type="NCBI Taxonomy" id="667725"/>
    <lineage>
        <taxon>Eukaryota</taxon>
        <taxon>Ichthyosporea</taxon>
        <taxon>Ichthyophonida</taxon>
        <taxon>Sphaeroforma</taxon>
    </lineage>
</organism>
<name>A0A0L0FN18_9EUKA</name>
<dbReference type="EMBL" id="KQ242547">
    <property type="protein sequence ID" value="KNC78157.1"/>
    <property type="molecule type" value="Genomic_DNA"/>
</dbReference>
<protein>
    <submittedName>
        <fullName evidence="2">Uncharacterized protein</fullName>
    </submittedName>
</protein>
<keyword evidence="3" id="KW-1185">Reference proteome</keyword>